<dbReference type="EMBL" id="QGKV02001556">
    <property type="protein sequence ID" value="KAF3519092.1"/>
    <property type="molecule type" value="Genomic_DNA"/>
</dbReference>
<proteinExistence type="predicted"/>
<gene>
    <name evidence="1" type="ORF">DY000_02061169</name>
</gene>
<accession>A0ABQ7AYJ0</accession>
<keyword evidence="2" id="KW-1185">Reference proteome</keyword>
<sequence>MKIGKMEYLHFRVMTALGQQGKSSNRPWRENIRSPRREAQRENFFRANLALRAFRQLSVFVISSCDSTRFCSLWLLELGISPTALIAEASTLL</sequence>
<comment type="caution">
    <text evidence="1">The sequence shown here is derived from an EMBL/GenBank/DDBJ whole genome shotgun (WGS) entry which is preliminary data.</text>
</comment>
<reference evidence="1 2" key="1">
    <citation type="journal article" date="2020" name="BMC Genomics">
        <title>Intraspecific diversification of the crop wild relative Brassica cretica Lam. using demographic model selection.</title>
        <authorList>
            <person name="Kioukis A."/>
            <person name="Michalopoulou V.A."/>
            <person name="Briers L."/>
            <person name="Pirintsos S."/>
            <person name="Studholme D.J."/>
            <person name="Pavlidis P."/>
            <person name="Sarris P.F."/>
        </authorList>
    </citation>
    <scope>NUCLEOTIDE SEQUENCE [LARGE SCALE GENOMIC DNA]</scope>
    <source>
        <strain evidence="2">cv. PFS-1207/04</strain>
    </source>
</reference>
<dbReference type="Proteomes" id="UP000266723">
    <property type="component" value="Unassembled WGS sequence"/>
</dbReference>
<evidence type="ECO:0000313" key="2">
    <source>
        <dbReference type="Proteomes" id="UP000266723"/>
    </source>
</evidence>
<protein>
    <submittedName>
        <fullName evidence="1">Uncharacterized protein</fullName>
    </submittedName>
</protein>
<name>A0ABQ7AYJ0_BRACR</name>
<organism evidence="1 2">
    <name type="scientific">Brassica cretica</name>
    <name type="common">Mustard</name>
    <dbReference type="NCBI Taxonomy" id="69181"/>
    <lineage>
        <taxon>Eukaryota</taxon>
        <taxon>Viridiplantae</taxon>
        <taxon>Streptophyta</taxon>
        <taxon>Embryophyta</taxon>
        <taxon>Tracheophyta</taxon>
        <taxon>Spermatophyta</taxon>
        <taxon>Magnoliopsida</taxon>
        <taxon>eudicotyledons</taxon>
        <taxon>Gunneridae</taxon>
        <taxon>Pentapetalae</taxon>
        <taxon>rosids</taxon>
        <taxon>malvids</taxon>
        <taxon>Brassicales</taxon>
        <taxon>Brassicaceae</taxon>
        <taxon>Brassiceae</taxon>
        <taxon>Brassica</taxon>
    </lineage>
</organism>
<evidence type="ECO:0000313" key="1">
    <source>
        <dbReference type="EMBL" id="KAF3519092.1"/>
    </source>
</evidence>